<dbReference type="Proteomes" id="UP000320481">
    <property type="component" value="Unassembled WGS sequence"/>
</dbReference>
<comment type="caution">
    <text evidence="1">The sequence shown here is derived from an EMBL/GenBank/DDBJ whole genome shotgun (WGS) entry which is preliminary data.</text>
</comment>
<reference evidence="1" key="1">
    <citation type="journal article" date="2019" name="Microbiol. Resour. Announc.">
        <title>Draft Genomic Sequences of Streptomyces misionensis and Streptomyces albidoflavus, bacteria applied for phytopathogen biocontrol.</title>
        <authorList>
            <person name="Pylro V."/>
            <person name="Dias A."/>
            <person name="Andreote F."/>
            <person name="Varani A."/>
            <person name="Andreote C."/>
            <person name="Bernardo E."/>
            <person name="Martins T."/>
        </authorList>
    </citation>
    <scope>NUCLEOTIDE SEQUENCE [LARGE SCALE GENOMIC DNA]</scope>
    <source>
        <strain evidence="1">66</strain>
    </source>
</reference>
<organism evidence="1 2">
    <name type="scientific">Streptomyces misionensis</name>
    <dbReference type="NCBI Taxonomy" id="67331"/>
    <lineage>
        <taxon>Bacteria</taxon>
        <taxon>Bacillati</taxon>
        <taxon>Actinomycetota</taxon>
        <taxon>Actinomycetes</taxon>
        <taxon>Kitasatosporales</taxon>
        <taxon>Streptomycetaceae</taxon>
        <taxon>Streptomyces</taxon>
    </lineage>
</organism>
<dbReference type="RefSeq" id="WP_146465692.1">
    <property type="nucleotide sequence ID" value="NZ_VOGW01000087.1"/>
</dbReference>
<proteinExistence type="predicted"/>
<evidence type="ECO:0000313" key="2">
    <source>
        <dbReference type="Proteomes" id="UP000320481"/>
    </source>
</evidence>
<dbReference type="AlphaFoldDB" id="A0A5C6JUS3"/>
<evidence type="ECO:0000313" key="1">
    <source>
        <dbReference type="EMBL" id="TWV45978.1"/>
    </source>
</evidence>
<gene>
    <name evidence="1" type="ORF">FRZ03_15265</name>
</gene>
<protein>
    <submittedName>
        <fullName evidence="1">Uncharacterized protein</fullName>
    </submittedName>
</protein>
<sequence length="162" mass="16970">MAVAADSGLATRPNYPAGSITLLPQYTDNFTESRNITFNGGVPVGGWSSLTLHSNGSYSWTGHMHNSGGVGYNYGEACVIRFETGATYIFDVRGGMGGVFGGSRDFNWQREGRLETLPSVWDEASSYVPSCSAKAGLDIGGTIDAAKGGIPYAMTVLAIIGA</sequence>
<accession>A0A5C6JUS3</accession>
<keyword evidence="2" id="KW-1185">Reference proteome</keyword>
<dbReference type="EMBL" id="VOGW01000087">
    <property type="protein sequence ID" value="TWV45978.1"/>
    <property type="molecule type" value="Genomic_DNA"/>
</dbReference>
<name>A0A5C6JUS3_9ACTN</name>